<feature type="region of interest" description="Disordered" evidence="1">
    <location>
        <begin position="10"/>
        <end position="49"/>
    </location>
</feature>
<keyword evidence="3" id="KW-1185">Reference proteome</keyword>
<evidence type="ECO:0000313" key="2">
    <source>
        <dbReference type="EMBL" id="CAK9133504.1"/>
    </source>
</evidence>
<name>A0ABC8QLI6_9AQUA</name>
<organism evidence="2 3">
    <name type="scientific">Ilex paraguariensis</name>
    <name type="common">yerba mate</name>
    <dbReference type="NCBI Taxonomy" id="185542"/>
    <lineage>
        <taxon>Eukaryota</taxon>
        <taxon>Viridiplantae</taxon>
        <taxon>Streptophyta</taxon>
        <taxon>Embryophyta</taxon>
        <taxon>Tracheophyta</taxon>
        <taxon>Spermatophyta</taxon>
        <taxon>Magnoliopsida</taxon>
        <taxon>eudicotyledons</taxon>
        <taxon>Gunneridae</taxon>
        <taxon>Pentapetalae</taxon>
        <taxon>asterids</taxon>
        <taxon>campanulids</taxon>
        <taxon>Aquifoliales</taxon>
        <taxon>Aquifoliaceae</taxon>
        <taxon>Ilex</taxon>
    </lineage>
</organism>
<evidence type="ECO:0000313" key="3">
    <source>
        <dbReference type="Proteomes" id="UP001642360"/>
    </source>
</evidence>
<accession>A0ABC8QLI6</accession>
<reference evidence="2 3" key="1">
    <citation type="submission" date="2024-02" db="EMBL/GenBank/DDBJ databases">
        <authorList>
            <person name="Vignale AGUSTIN F."/>
            <person name="Sosa J E."/>
            <person name="Modenutti C."/>
        </authorList>
    </citation>
    <scope>NUCLEOTIDE SEQUENCE [LARGE SCALE GENOMIC DNA]</scope>
</reference>
<dbReference type="AlphaFoldDB" id="A0ABC8QLI6"/>
<feature type="compositionally biased region" description="Basic and acidic residues" evidence="1">
    <location>
        <begin position="22"/>
        <end position="36"/>
    </location>
</feature>
<dbReference type="EMBL" id="CAUOFW020000037">
    <property type="protein sequence ID" value="CAK9133504.1"/>
    <property type="molecule type" value="Genomic_DNA"/>
</dbReference>
<sequence>MLAFVLFSKKRSESPSLKISPKRLERHGLSPPEFKEFPPPLVAVDDNPTPEVQGNLLDLAPMAPTKEEVLEAKKRQLQKKGCLTKPYDPESPLNTRLKKVPKVGETNFLGKEVSKLFVGARDQKSTLAAANTLQIVDPHLGVLLGLEAFLSLLHLL</sequence>
<comment type="caution">
    <text evidence="2">The sequence shown here is derived from an EMBL/GenBank/DDBJ whole genome shotgun (WGS) entry which is preliminary data.</text>
</comment>
<evidence type="ECO:0000256" key="1">
    <source>
        <dbReference type="SAM" id="MobiDB-lite"/>
    </source>
</evidence>
<proteinExistence type="predicted"/>
<protein>
    <submittedName>
        <fullName evidence="2">Uncharacterized protein</fullName>
    </submittedName>
</protein>
<dbReference type="Proteomes" id="UP001642360">
    <property type="component" value="Unassembled WGS sequence"/>
</dbReference>
<gene>
    <name evidence="2" type="ORF">ILEXP_LOCUS418</name>
</gene>